<accession>A0A4Q7ZSH9</accession>
<protein>
    <submittedName>
        <fullName evidence="5">Hsp70 protein</fullName>
    </submittedName>
</protein>
<keyword evidence="1" id="KW-0547">Nucleotide-binding</keyword>
<sequence>MMARIFPRPTTPGHRGLNRRCTELPGWSLSIDFGTSNTAAAYRRGGGDPVPIMLTNDAHQMPSAVLVTPDGIQVGATARRSARRFPDGFERSPKRLIGQDTTYLGGRDVPVQSLVAAVLRAVAAKASEVGGDDRPDSVLLTYPQDWAGPRRDVLRAAALEAGFAPDVVRLIPEPVAAVAYHAHTTPPPPGAAVAVFDFGGGTCDVAVLRAADADNPADLRVLASAGADPLGGDVIDHLLATAVLARLDDRDRGDLVQALRDPANAKALHRFRNEVEVGKRELSENEQARVMVELGDDEEIVTITRAEFDELIAPQIRRAIELTERTLAQAQVAVADLHKLYLTGGSSYLLAVQREMTAMLGRSPEKFDDPKLVVALGAHHAAAAPPTKASPERAASQASPPDPRQAAAPARPAPAPARPAATPPAPERAAAPPPETEQAAESAVPVTASLMMSSAGMHAARAVASGAAGLSAAAQRVLMVNPALMTALAATPEGPATVDDLPTLAALMCVPGLLDQVCADPGLIGRLRGSNTLLKIPQARPGGVPLPIRVFFGDSPYWLRAYEDPAARRRWDDSEGPGDIWAVRTMRTWCTATTQEQREILLSPQWATWVPGEHYLDAFHHGDGDEPDTIWLPPAIERPSAVAPKASQFVRPAHPTPQQEAYLRDLAEAYAPAGGGGLAAATARQPDSGKLVRARLGELPANFRCQVELMGVAMTGFSTELLFYQATATRPSAVVIPFNGGTYDMTTGRIGWGGFPIILTPDVVTGVRIKTDWANAQRRIVVSTCPRPGASCPPSGADLQLRTGQLNAVANRIRAHLGRP</sequence>
<dbReference type="Pfam" id="PF00012">
    <property type="entry name" value="HSP70"/>
    <property type="match status" value="1"/>
</dbReference>
<evidence type="ECO:0000256" key="4">
    <source>
        <dbReference type="SAM" id="MobiDB-lite"/>
    </source>
</evidence>
<feature type="compositionally biased region" description="Pro residues" evidence="4">
    <location>
        <begin position="411"/>
        <end position="435"/>
    </location>
</feature>
<dbReference type="AlphaFoldDB" id="A0A4Q7ZSH9"/>
<evidence type="ECO:0000256" key="2">
    <source>
        <dbReference type="ARBA" id="ARBA00022840"/>
    </source>
</evidence>
<feature type="compositionally biased region" description="Low complexity" evidence="4">
    <location>
        <begin position="383"/>
        <end position="410"/>
    </location>
</feature>
<organism evidence="5 6">
    <name type="scientific">Krasilnikovia cinnamomea</name>
    <dbReference type="NCBI Taxonomy" id="349313"/>
    <lineage>
        <taxon>Bacteria</taxon>
        <taxon>Bacillati</taxon>
        <taxon>Actinomycetota</taxon>
        <taxon>Actinomycetes</taxon>
        <taxon>Micromonosporales</taxon>
        <taxon>Micromonosporaceae</taxon>
        <taxon>Krasilnikovia</taxon>
    </lineage>
</organism>
<evidence type="ECO:0000256" key="1">
    <source>
        <dbReference type="ARBA" id="ARBA00022741"/>
    </source>
</evidence>
<dbReference type="Gene3D" id="3.30.420.40">
    <property type="match status" value="2"/>
</dbReference>
<proteinExistence type="predicted"/>
<keyword evidence="6" id="KW-1185">Reference proteome</keyword>
<feature type="region of interest" description="Disordered" evidence="4">
    <location>
        <begin position="383"/>
        <end position="443"/>
    </location>
</feature>
<keyword evidence="2" id="KW-0067">ATP-binding</keyword>
<dbReference type="Proteomes" id="UP000292564">
    <property type="component" value="Unassembled WGS sequence"/>
</dbReference>
<dbReference type="PANTHER" id="PTHR19375">
    <property type="entry name" value="HEAT SHOCK PROTEIN 70KDA"/>
    <property type="match status" value="1"/>
</dbReference>
<dbReference type="SUPFAM" id="SSF53067">
    <property type="entry name" value="Actin-like ATPase domain"/>
    <property type="match status" value="2"/>
</dbReference>
<dbReference type="GO" id="GO:0005524">
    <property type="term" value="F:ATP binding"/>
    <property type="evidence" value="ECO:0007669"/>
    <property type="project" value="UniProtKB-KW"/>
</dbReference>
<evidence type="ECO:0000313" key="5">
    <source>
        <dbReference type="EMBL" id="RZU54148.1"/>
    </source>
</evidence>
<dbReference type="InterPro" id="IPR013126">
    <property type="entry name" value="Hsp_70_fam"/>
</dbReference>
<dbReference type="InterPro" id="IPR043129">
    <property type="entry name" value="ATPase_NBD"/>
</dbReference>
<comment type="caution">
    <text evidence="5">The sequence shown here is derived from an EMBL/GenBank/DDBJ whole genome shotgun (WGS) entry which is preliminary data.</text>
</comment>
<keyword evidence="3" id="KW-0143">Chaperone</keyword>
<reference evidence="5 6" key="1">
    <citation type="submission" date="2019-02" db="EMBL/GenBank/DDBJ databases">
        <title>Sequencing the genomes of 1000 actinobacteria strains.</title>
        <authorList>
            <person name="Klenk H.-P."/>
        </authorList>
    </citation>
    <scope>NUCLEOTIDE SEQUENCE [LARGE SCALE GENOMIC DNA]</scope>
    <source>
        <strain evidence="5 6">DSM 45162</strain>
    </source>
</reference>
<dbReference type="EMBL" id="SHKY01000001">
    <property type="protein sequence ID" value="RZU54148.1"/>
    <property type="molecule type" value="Genomic_DNA"/>
</dbReference>
<evidence type="ECO:0000256" key="3">
    <source>
        <dbReference type="ARBA" id="ARBA00023186"/>
    </source>
</evidence>
<evidence type="ECO:0000313" key="6">
    <source>
        <dbReference type="Proteomes" id="UP000292564"/>
    </source>
</evidence>
<gene>
    <name evidence="5" type="ORF">EV385_6087</name>
</gene>
<dbReference type="Gene3D" id="3.90.640.10">
    <property type="entry name" value="Actin, Chain A, domain 4"/>
    <property type="match status" value="1"/>
</dbReference>
<dbReference type="GO" id="GO:0140662">
    <property type="term" value="F:ATP-dependent protein folding chaperone"/>
    <property type="evidence" value="ECO:0007669"/>
    <property type="project" value="InterPro"/>
</dbReference>
<name>A0A4Q7ZSH9_9ACTN</name>